<evidence type="ECO:0000256" key="4">
    <source>
        <dbReference type="ARBA" id="ARBA00022840"/>
    </source>
</evidence>
<keyword evidence="3" id="KW-0547">Nucleotide-binding</keyword>
<dbReference type="InterPro" id="IPR050153">
    <property type="entry name" value="Metal_Ion_Import_ABC"/>
</dbReference>
<dbReference type="GO" id="GO:0016887">
    <property type="term" value="F:ATP hydrolysis activity"/>
    <property type="evidence" value="ECO:0007669"/>
    <property type="project" value="InterPro"/>
</dbReference>
<dbReference type="GO" id="GO:0005524">
    <property type="term" value="F:ATP binding"/>
    <property type="evidence" value="ECO:0007669"/>
    <property type="project" value="UniProtKB-KW"/>
</dbReference>
<evidence type="ECO:0000256" key="3">
    <source>
        <dbReference type="ARBA" id="ARBA00022741"/>
    </source>
</evidence>
<dbReference type="eggNOG" id="COG1121">
    <property type="taxonomic scope" value="Bacteria"/>
</dbReference>
<keyword evidence="2" id="KW-0813">Transport</keyword>
<evidence type="ECO:0000313" key="6">
    <source>
        <dbReference type="EMBL" id="KFX70988.1"/>
    </source>
</evidence>
<feature type="domain" description="ABC transporter" evidence="5">
    <location>
        <begin position="5"/>
        <end position="237"/>
    </location>
</feature>
<dbReference type="FunFam" id="3.40.50.300:FF:000134">
    <property type="entry name" value="Iron-enterobactin ABC transporter ATP-binding protein"/>
    <property type="match status" value="1"/>
</dbReference>
<protein>
    <submittedName>
        <fullName evidence="6">Manganese transporter</fullName>
    </submittedName>
</protein>
<dbReference type="InterPro" id="IPR003439">
    <property type="entry name" value="ABC_transporter-like_ATP-bd"/>
</dbReference>
<gene>
    <name evidence="6" type="ORF">TMS3_0103300</name>
</gene>
<dbReference type="AlphaFoldDB" id="A0A0A1YPW0"/>
<reference evidence="6 7" key="1">
    <citation type="journal article" date="2014" name="Genome Announc.">
        <title>Draft Genome Sequence of Petroleum Oil-Degrading Marine Bacterium Pseudomonas taeanensis Strain MS-3, Isolated from a Crude Oil-Contaminated Seashore.</title>
        <authorList>
            <person name="Lee S.Y."/>
            <person name="Kim S.H."/>
            <person name="Lee D.G."/>
            <person name="Shin S."/>
            <person name="Yun S.H."/>
            <person name="Choi C.W."/>
            <person name="Chung Y.H."/>
            <person name="Choi J.S."/>
            <person name="Kahng H.Y."/>
            <person name="Kim S.I."/>
        </authorList>
    </citation>
    <scope>NUCLEOTIDE SEQUENCE [LARGE SCALE GENOMIC DNA]</scope>
    <source>
        <strain evidence="6 7">MS-3</strain>
    </source>
</reference>
<evidence type="ECO:0000256" key="1">
    <source>
        <dbReference type="ARBA" id="ARBA00005417"/>
    </source>
</evidence>
<dbReference type="CDD" id="cd03235">
    <property type="entry name" value="ABC_Metallic_Cations"/>
    <property type="match status" value="1"/>
</dbReference>
<evidence type="ECO:0000313" key="7">
    <source>
        <dbReference type="Proteomes" id="UP000030063"/>
    </source>
</evidence>
<proteinExistence type="inferred from homology"/>
<dbReference type="SUPFAM" id="SSF52540">
    <property type="entry name" value="P-loop containing nucleoside triphosphate hydrolases"/>
    <property type="match status" value="1"/>
</dbReference>
<dbReference type="PANTHER" id="PTHR42734:SF5">
    <property type="entry name" value="IRON TRANSPORT SYSTEM ATP-BINDING PROTEIN HI_0361-RELATED"/>
    <property type="match status" value="1"/>
</dbReference>
<dbReference type="PROSITE" id="PS00211">
    <property type="entry name" value="ABC_TRANSPORTER_1"/>
    <property type="match status" value="1"/>
</dbReference>
<keyword evidence="4" id="KW-0067">ATP-binding</keyword>
<comment type="similarity">
    <text evidence="1">Belongs to the ABC transporter superfamily.</text>
</comment>
<dbReference type="InterPro" id="IPR017871">
    <property type="entry name" value="ABC_transporter-like_CS"/>
</dbReference>
<dbReference type="Gene3D" id="3.40.50.300">
    <property type="entry name" value="P-loop containing nucleotide triphosphate hydrolases"/>
    <property type="match status" value="1"/>
</dbReference>
<keyword evidence="7" id="KW-1185">Reference proteome</keyword>
<evidence type="ECO:0000259" key="5">
    <source>
        <dbReference type="PROSITE" id="PS50893"/>
    </source>
</evidence>
<name>A0A0A1YPW0_9PSED</name>
<dbReference type="SMART" id="SM00382">
    <property type="entry name" value="AAA"/>
    <property type="match status" value="1"/>
</dbReference>
<sequence>MQQALRVENLSVSYAGHYAVEDASVSIEAGLLVGIIGPNGAGKSTLLKAILELIPSDHGRVEICGRPLQQSRRTVAYVPQRSEIDWQFPINVLDTVVLGTYPNLGWFNKPGRHERQAALECLRRVGMQDFAQRQIGELSGGQQQRVFLARALAQNADLYLLDEPFVGIDALSERAIIGILKSLRDAGKTVLVVHHDLSKATEYFDRLILINKRILNYGVAAEVCTAGALTKAYLGDLPFTNQLGVAC</sequence>
<dbReference type="EMBL" id="AWSQ01000001">
    <property type="protein sequence ID" value="KFX70988.1"/>
    <property type="molecule type" value="Genomic_DNA"/>
</dbReference>
<evidence type="ECO:0000256" key="2">
    <source>
        <dbReference type="ARBA" id="ARBA00022448"/>
    </source>
</evidence>
<accession>A0A0A1YPW0</accession>
<dbReference type="PANTHER" id="PTHR42734">
    <property type="entry name" value="METAL TRANSPORT SYSTEM ATP-BINDING PROTEIN TM_0124-RELATED"/>
    <property type="match status" value="1"/>
</dbReference>
<dbReference type="PROSITE" id="PS50893">
    <property type="entry name" value="ABC_TRANSPORTER_2"/>
    <property type="match status" value="1"/>
</dbReference>
<dbReference type="Proteomes" id="UP000030063">
    <property type="component" value="Unassembled WGS sequence"/>
</dbReference>
<dbReference type="OrthoDB" id="9806726at2"/>
<dbReference type="RefSeq" id="WP_025163812.1">
    <property type="nucleotide sequence ID" value="NZ_AWSQ01000001.1"/>
</dbReference>
<dbReference type="InterPro" id="IPR003593">
    <property type="entry name" value="AAA+_ATPase"/>
</dbReference>
<dbReference type="InterPro" id="IPR027417">
    <property type="entry name" value="P-loop_NTPase"/>
</dbReference>
<dbReference type="Pfam" id="PF00005">
    <property type="entry name" value="ABC_tran"/>
    <property type="match status" value="1"/>
</dbReference>
<comment type="caution">
    <text evidence="6">The sequence shown here is derived from an EMBL/GenBank/DDBJ whole genome shotgun (WGS) entry which is preliminary data.</text>
</comment>
<dbReference type="STRING" id="1395571.TMS3_0103300"/>
<organism evidence="6 7">
    <name type="scientific">Pseudomonas taeanensis MS-3</name>
    <dbReference type="NCBI Taxonomy" id="1395571"/>
    <lineage>
        <taxon>Bacteria</taxon>
        <taxon>Pseudomonadati</taxon>
        <taxon>Pseudomonadota</taxon>
        <taxon>Gammaproteobacteria</taxon>
        <taxon>Pseudomonadales</taxon>
        <taxon>Pseudomonadaceae</taxon>
        <taxon>Pseudomonas</taxon>
    </lineage>
</organism>